<evidence type="ECO:0000313" key="2">
    <source>
        <dbReference type="Proteomes" id="UP000052232"/>
    </source>
</evidence>
<reference evidence="1 2" key="1">
    <citation type="journal article" date="2015" name="G3 (Bethesda)">
        <title>Insights into Ongoing Evolution of the Hexachlorocyclohexane Catabolic Pathway from Comparative Genomics of Ten Sphingomonadaceae Strains.</title>
        <authorList>
            <person name="Pearce S.L."/>
            <person name="Oakeshott J.G."/>
            <person name="Pandey G."/>
        </authorList>
    </citation>
    <scope>NUCLEOTIDE SEQUENCE [LARGE SCALE GENOMIC DNA]</scope>
    <source>
        <strain evidence="1 2">LL01</strain>
    </source>
</reference>
<dbReference type="Proteomes" id="UP000052232">
    <property type="component" value="Unassembled WGS sequence"/>
</dbReference>
<gene>
    <name evidence="1" type="ORF">V473_21335</name>
</gene>
<dbReference type="AlphaFoldDB" id="A0A0J8AB41"/>
<keyword evidence="2" id="KW-1185">Reference proteome</keyword>
<proteinExistence type="predicted"/>
<dbReference type="PATRIC" id="fig|1420583.3.peg.4080"/>
<sequence>MFTDIKIARLNALSLSKTLMIATMVIGIGNQFAVITADDFDGDVVVINEYDPFS</sequence>
<dbReference type="RefSeq" id="WP_169793966.1">
    <property type="nucleotide sequence ID" value="NZ_KQ130437.1"/>
</dbReference>
<accession>A0A0J8AB41</accession>
<dbReference type="EMBL" id="JACT01000006">
    <property type="protein sequence ID" value="KMS52400.1"/>
    <property type="molecule type" value="Genomic_DNA"/>
</dbReference>
<organism evidence="1 2">
    <name type="scientific">Sphingobium cupriresistens LL01</name>
    <dbReference type="NCBI Taxonomy" id="1420583"/>
    <lineage>
        <taxon>Bacteria</taxon>
        <taxon>Pseudomonadati</taxon>
        <taxon>Pseudomonadota</taxon>
        <taxon>Alphaproteobacteria</taxon>
        <taxon>Sphingomonadales</taxon>
        <taxon>Sphingomonadaceae</taxon>
        <taxon>Sphingobium</taxon>
    </lineage>
</organism>
<comment type="caution">
    <text evidence="1">The sequence shown here is derived from an EMBL/GenBank/DDBJ whole genome shotgun (WGS) entry which is preliminary data.</text>
</comment>
<evidence type="ECO:0000313" key="1">
    <source>
        <dbReference type="EMBL" id="KMS52400.1"/>
    </source>
</evidence>
<dbReference type="STRING" id="1420583.V473_21335"/>
<protein>
    <submittedName>
        <fullName evidence="1">Uncharacterized protein</fullName>
    </submittedName>
</protein>
<name>A0A0J8AB41_9SPHN</name>